<comment type="caution">
    <text evidence="2">The sequence shown here is derived from an EMBL/GenBank/DDBJ whole genome shotgun (WGS) entry which is preliminary data.</text>
</comment>
<sequence length="248" mass="27096">MPHEASWRSWLARRPVTAEVAGSSPVEVAEASRPGHHGRADSIQGSVAQLVERSTENRKVTGSTPVGATAKGPDPTRIRAFVVPGRGGRGPLWWVSGWRWLRPSTVGSGVAGMGIDCPGPEATKMRRRAGALVRGLGDWYVLWRMRRPLGVAEGHVLMAWARTHRGRCVRAGYQEAVALRWPACCDRHPRPRGCQPAGGRAEADRREQWGYTIKECTLPDMICFQPGRGSHKEPGLRFACGSPGRLVS</sequence>
<evidence type="ECO:0000256" key="1">
    <source>
        <dbReference type="SAM" id="MobiDB-lite"/>
    </source>
</evidence>
<dbReference type="EMBL" id="AZLV01000081">
    <property type="protein sequence ID" value="ETJ07301.1"/>
    <property type="molecule type" value="Genomic_DNA"/>
</dbReference>
<accession>W1VNQ9</accession>
<dbReference type="Proteomes" id="UP000018852">
    <property type="component" value="Unassembled WGS sequence"/>
</dbReference>
<proteinExistence type="predicted"/>
<protein>
    <submittedName>
        <fullName evidence="2">Uncharacterized protein</fullName>
    </submittedName>
</protein>
<dbReference type="AntiFam" id="ANF00010">
    <property type="entry name" value="tRNA translation"/>
</dbReference>
<dbReference type="AlphaFoldDB" id="W1VNQ9"/>
<reference evidence="2 3" key="1">
    <citation type="submission" date="2013-12" db="EMBL/GenBank/DDBJ databases">
        <title>A Varibaculum cambriense genome reconstructed from a premature infant gut community with otherwise low bacterial novelty that shifts toward anaerobic metabolism during the third week of life.</title>
        <authorList>
            <person name="Brown C.T."/>
            <person name="Sharon I."/>
            <person name="Thomas B.C."/>
            <person name="Castelle C.J."/>
            <person name="Morowitz M.J."/>
            <person name="Banfield J.F."/>
        </authorList>
    </citation>
    <scope>NUCLEOTIDE SEQUENCE [LARGE SCALE GENOMIC DNA]</scope>
    <source>
        <strain evidence="3">DORA_12</strain>
    </source>
</reference>
<evidence type="ECO:0000313" key="3">
    <source>
        <dbReference type="Proteomes" id="UP000018852"/>
    </source>
</evidence>
<evidence type="ECO:0000313" key="2">
    <source>
        <dbReference type="EMBL" id="ETJ07301.1"/>
    </source>
</evidence>
<name>W1VNQ9_9ACTO</name>
<organism evidence="2 3">
    <name type="scientific">Actinomyces urogenitalis DORA_12</name>
    <dbReference type="NCBI Taxonomy" id="1403939"/>
    <lineage>
        <taxon>Bacteria</taxon>
        <taxon>Bacillati</taxon>
        <taxon>Actinomycetota</taxon>
        <taxon>Actinomycetes</taxon>
        <taxon>Actinomycetales</taxon>
        <taxon>Actinomycetaceae</taxon>
        <taxon>Actinomyces</taxon>
    </lineage>
</organism>
<feature type="region of interest" description="Disordered" evidence="1">
    <location>
        <begin position="54"/>
        <end position="73"/>
    </location>
</feature>
<gene>
    <name evidence="2" type="ORF">Q605_AUC00081G0001</name>
</gene>